<dbReference type="InterPro" id="IPR058920">
    <property type="entry name" value="PAP-OAS1-bd-rel"/>
</dbReference>
<dbReference type="Gene3D" id="1.10.1410.10">
    <property type="match status" value="1"/>
</dbReference>
<dbReference type="Pfam" id="PF26180">
    <property type="entry name" value="PAP-OAS1"/>
    <property type="match status" value="1"/>
</dbReference>
<dbReference type="InterPro" id="IPR022108">
    <property type="entry name" value="DUF3648"/>
</dbReference>
<feature type="compositionally biased region" description="Polar residues" evidence="1">
    <location>
        <begin position="376"/>
        <end position="388"/>
    </location>
</feature>
<feature type="compositionally biased region" description="Basic residues" evidence="1">
    <location>
        <begin position="86"/>
        <end position="102"/>
    </location>
</feature>
<protein>
    <recommendedName>
        <fullName evidence="2">PAP/OAS1 substrate-binding-related domain-containing protein</fullName>
    </recommendedName>
</protein>
<feature type="compositionally biased region" description="Low complexity" evidence="1">
    <location>
        <begin position="17"/>
        <end position="30"/>
    </location>
</feature>
<dbReference type="InterPro" id="IPR058921">
    <property type="entry name" value="PAP/OAS1-rel"/>
</dbReference>
<reference evidence="3 4" key="1">
    <citation type="submission" date="2020-08" db="EMBL/GenBank/DDBJ databases">
        <authorList>
            <person name="Newling K."/>
            <person name="Davey J."/>
            <person name="Forrester S."/>
        </authorList>
    </citation>
    <scope>NUCLEOTIDE SEQUENCE [LARGE SCALE GENOMIC DNA]</scope>
    <source>
        <strain evidence="4">Crithidia deanei Carvalho (ATCC PRA-265)</strain>
    </source>
</reference>
<sequence length="997" mass="109519">MSTTDIPSPDSPQLPESDSSSKGTSPSPKTLTNESVTSPVERTAERATPQQPTGDTGKEDGCESSLRLIPSELSAVSADSFSSQLVKKKRKRRRRRRRRRRRVAEAAVLPPTRVESAVTAAPPVHADYPNRNQHNNNNNSNNTHYPPNAYPNSNSNTNGNHYGDIHPPGFPFQNHHPHGSNNNNNRNVGPPPMPSQPFFPPPGMPDPSTFYPAMFPPPGPMNPYMMDMHAPHMLNSSAFPPPMGMPPLAPTQALLPSPALLSSTAETITPEVSPLLCCLIEREVLRYLMPSLAGLNRRRDQLQCLSQYITDSIRQCGNKAGVRYGAVRFFLFGSVNMRTVLPEGDNDITIEIDGLLPEEQCVAPSPPTGKSGVTPPLTTDSSYGNREGTLQLTTNVDGKPSLAPPVAISVTAGDLLARVKEVLEQGKTPLYVDALVLAEVRVLKLSMEGCSYDLTVSQFGGVNCVRFTHEVDAVIGGQHILKSTLLLLKAWCSYEAHILGGQGGYISSYAATIMLISMLNTVEFLEDVEEDVHSENTTESGRTNNTSSAQNVNINNPKFRTVKSGISPVMLVCRFLKFFRYFDYDQYCVTAFGPLPLTSISAAPYDLSQLEVPSAHKDASTVCEAIDKENLGLTAEGVKLMGHLVRRRQKPFLTVSGVKHLLHEMNTSRWEQREVWYASHQTGQPPARECYHPVNLSVAGNVEEDSTLTCPSCNSCAFPVRCMNVLDPLRWSSNMVRGVCRNHLQRIKRAFQEGLSMFSTASAELVSRPGVPPFSAPHSTASSMHNSDTGSTPTTFGNYNPPEELLTGYPSPLSQCTSQEVAVLQYLFDNTISTIRKNSEMNCAWRHDDDAPGLPRCPSCPHPSFFCAPDINCMCQPQCVFEDRPVSQEIRDRQRREGPLGEAVVPFTVWPTPSPFPILPNMMGMPPMDPMMNFNPVPPRHTPPPRSNSNHVNNNNNMNSNNNNKSNASSNGYHHHHHNHNSNPAGVAGQKRGKVFS</sequence>
<keyword evidence="4" id="KW-1185">Reference proteome</keyword>
<accession>A0A7G2CSZ0</accession>
<feature type="compositionally biased region" description="Polar residues" evidence="1">
    <location>
        <begin position="31"/>
        <end position="40"/>
    </location>
</feature>
<evidence type="ECO:0000256" key="1">
    <source>
        <dbReference type="SAM" id="MobiDB-lite"/>
    </source>
</evidence>
<feature type="region of interest" description="Disordered" evidence="1">
    <location>
        <begin position="933"/>
        <end position="997"/>
    </location>
</feature>
<dbReference type="AlphaFoldDB" id="A0A7G2CSZ0"/>
<feature type="region of interest" description="Disordered" evidence="1">
    <location>
        <begin position="1"/>
        <end position="202"/>
    </location>
</feature>
<feature type="compositionally biased region" description="Pro residues" evidence="1">
    <location>
        <begin position="936"/>
        <end position="946"/>
    </location>
</feature>
<feature type="domain" description="PAP/OAS1 substrate-binding-related" evidence="2">
    <location>
        <begin position="475"/>
        <end position="521"/>
    </location>
</feature>
<dbReference type="PANTHER" id="PTHR45979">
    <property type="entry name" value="PAP/OAS1 SUBSTRATE-BINDING DOMAIN SUPERFAMILY"/>
    <property type="match status" value="1"/>
</dbReference>
<feature type="compositionally biased region" description="Polar residues" evidence="1">
    <location>
        <begin position="537"/>
        <end position="552"/>
    </location>
</feature>
<dbReference type="EMBL" id="LR877169">
    <property type="protein sequence ID" value="CAD2222347.1"/>
    <property type="molecule type" value="Genomic_DNA"/>
</dbReference>
<feature type="compositionally biased region" description="Low complexity" evidence="1">
    <location>
        <begin position="130"/>
        <end position="162"/>
    </location>
</feature>
<evidence type="ECO:0000313" key="3">
    <source>
        <dbReference type="EMBL" id="CAD2222347.1"/>
    </source>
</evidence>
<feature type="compositionally biased region" description="Pro residues" evidence="1">
    <location>
        <begin position="189"/>
        <end position="202"/>
    </location>
</feature>
<dbReference type="PANTHER" id="PTHR45979:SF30">
    <property type="entry name" value="NUCLEOTIDYLTRANSFERASE"/>
    <property type="match status" value="1"/>
</dbReference>
<organism evidence="3 4">
    <name type="scientific">Angomonas deanei</name>
    <dbReference type="NCBI Taxonomy" id="59799"/>
    <lineage>
        <taxon>Eukaryota</taxon>
        <taxon>Discoba</taxon>
        <taxon>Euglenozoa</taxon>
        <taxon>Kinetoplastea</taxon>
        <taxon>Metakinetoplastina</taxon>
        <taxon>Trypanosomatida</taxon>
        <taxon>Trypanosomatidae</taxon>
        <taxon>Strigomonadinae</taxon>
        <taxon>Angomonas</taxon>
    </lineage>
</organism>
<dbReference type="SUPFAM" id="SSF81631">
    <property type="entry name" value="PAP/OAS1 substrate-binding domain"/>
    <property type="match status" value="1"/>
</dbReference>
<evidence type="ECO:0000313" key="4">
    <source>
        <dbReference type="Proteomes" id="UP000515908"/>
    </source>
</evidence>
<feature type="compositionally biased region" description="Low complexity" evidence="1">
    <location>
        <begin position="179"/>
        <end position="188"/>
    </location>
</feature>
<dbReference type="InterPro" id="IPR043519">
    <property type="entry name" value="NT_sf"/>
</dbReference>
<feature type="region of interest" description="Disordered" evidence="1">
    <location>
        <begin position="530"/>
        <end position="552"/>
    </location>
</feature>
<gene>
    <name evidence="3" type="ORF">ADEAN_000989100</name>
</gene>
<feature type="compositionally biased region" description="Low complexity" evidence="1">
    <location>
        <begin position="947"/>
        <end position="972"/>
    </location>
</feature>
<dbReference type="Pfam" id="PF12364">
    <property type="entry name" value="DUF3648"/>
    <property type="match status" value="1"/>
</dbReference>
<proteinExistence type="predicted"/>
<dbReference type="VEuPathDB" id="TriTrypDB:ADEAN_000989100"/>
<feature type="region of interest" description="Disordered" evidence="1">
    <location>
        <begin position="363"/>
        <end position="388"/>
    </location>
</feature>
<name>A0A7G2CSZ0_9TRYP</name>
<evidence type="ECO:0000259" key="2">
    <source>
        <dbReference type="Pfam" id="PF26180"/>
    </source>
</evidence>
<dbReference type="Proteomes" id="UP000515908">
    <property type="component" value="Chromosome 25"/>
</dbReference>
<dbReference type="SUPFAM" id="SSF81301">
    <property type="entry name" value="Nucleotidyltransferase"/>
    <property type="match status" value="1"/>
</dbReference>